<dbReference type="SUPFAM" id="SSF51735">
    <property type="entry name" value="NAD(P)-binding Rossmann-fold domains"/>
    <property type="match status" value="1"/>
</dbReference>
<dbReference type="InterPro" id="IPR036291">
    <property type="entry name" value="NAD(P)-bd_dom_sf"/>
</dbReference>
<dbReference type="InterPro" id="IPR055170">
    <property type="entry name" value="GFO_IDH_MocA-like_dom"/>
</dbReference>
<comment type="caution">
    <text evidence="4">The sequence shown here is derived from an EMBL/GenBank/DDBJ whole genome shotgun (WGS) entry which is preliminary data.</text>
</comment>
<dbReference type="RefSeq" id="WP_034841951.1">
    <property type="nucleotide sequence ID" value="NZ_JANX01000267.1"/>
</dbReference>
<dbReference type="GO" id="GO:0016491">
    <property type="term" value="F:oxidoreductase activity"/>
    <property type="evidence" value="ECO:0007669"/>
    <property type="project" value="UniProtKB-KW"/>
</dbReference>
<keyword evidence="1" id="KW-0560">Oxidoreductase</keyword>
<dbReference type="PANTHER" id="PTHR43818">
    <property type="entry name" value="BCDNA.GH03377"/>
    <property type="match status" value="1"/>
</dbReference>
<gene>
    <name evidence="4" type="ORF">P409_19550</name>
</gene>
<protein>
    <submittedName>
        <fullName evidence="4">Oxidoreductase</fullName>
    </submittedName>
</protein>
<organism evidence="4 5">
    <name type="scientific">Inquilinus limosus MP06</name>
    <dbReference type="NCBI Taxonomy" id="1398085"/>
    <lineage>
        <taxon>Bacteria</taxon>
        <taxon>Pseudomonadati</taxon>
        <taxon>Pseudomonadota</taxon>
        <taxon>Alphaproteobacteria</taxon>
        <taxon>Rhodospirillales</taxon>
        <taxon>Rhodospirillaceae</taxon>
        <taxon>Inquilinus</taxon>
    </lineage>
</organism>
<proteinExistence type="predicted"/>
<evidence type="ECO:0000256" key="1">
    <source>
        <dbReference type="ARBA" id="ARBA00023002"/>
    </source>
</evidence>
<dbReference type="Gene3D" id="3.30.360.10">
    <property type="entry name" value="Dihydrodipicolinate Reductase, domain 2"/>
    <property type="match status" value="1"/>
</dbReference>
<evidence type="ECO:0000313" key="4">
    <source>
        <dbReference type="EMBL" id="KGM32762.1"/>
    </source>
</evidence>
<accession>A0A0A0D6W5</accession>
<reference evidence="4 5" key="1">
    <citation type="submission" date="2014-01" db="EMBL/GenBank/DDBJ databases">
        <title>Genome sequence determination for a cystic fibrosis isolate, Inquilinus limosus.</title>
        <authorList>
            <person name="Pino M."/>
            <person name="Di Conza J."/>
            <person name="Gutkind G."/>
        </authorList>
    </citation>
    <scope>NUCLEOTIDE SEQUENCE [LARGE SCALE GENOMIC DNA]</scope>
    <source>
        <strain evidence="4 5">MP06</strain>
    </source>
</reference>
<evidence type="ECO:0000313" key="5">
    <source>
        <dbReference type="Proteomes" id="UP000029995"/>
    </source>
</evidence>
<dbReference type="PANTHER" id="PTHR43818:SF11">
    <property type="entry name" value="BCDNA.GH03377"/>
    <property type="match status" value="1"/>
</dbReference>
<feature type="domain" description="GFO/IDH/MocA-like oxidoreductase" evidence="3">
    <location>
        <begin position="139"/>
        <end position="273"/>
    </location>
</feature>
<dbReference type="Gene3D" id="3.40.50.720">
    <property type="entry name" value="NAD(P)-binding Rossmann-like Domain"/>
    <property type="match status" value="1"/>
</dbReference>
<dbReference type="Proteomes" id="UP000029995">
    <property type="component" value="Unassembled WGS sequence"/>
</dbReference>
<dbReference type="Pfam" id="PF22725">
    <property type="entry name" value="GFO_IDH_MocA_C3"/>
    <property type="match status" value="1"/>
</dbReference>
<dbReference type="InterPro" id="IPR050463">
    <property type="entry name" value="Gfo/Idh/MocA_oxidrdct_glycsds"/>
</dbReference>
<dbReference type="EMBL" id="JANX01000267">
    <property type="protein sequence ID" value="KGM32762.1"/>
    <property type="molecule type" value="Genomic_DNA"/>
</dbReference>
<dbReference type="SUPFAM" id="SSF55347">
    <property type="entry name" value="Glyceraldehyde-3-phosphate dehydrogenase-like, C-terminal domain"/>
    <property type="match status" value="1"/>
</dbReference>
<dbReference type="AlphaFoldDB" id="A0A0A0D6W5"/>
<dbReference type="InterPro" id="IPR000683">
    <property type="entry name" value="Gfo/Idh/MocA-like_OxRdtase_N"/>
</dbReference>
<feature type="domain" description="Gfo/Idh/MocA-like oxidoreductase N-terminal" evidence="2">
    <location>
        <begin position="7"/>
        <end position="127"/>
    </location>
</feature>
<dbReference type="Pfam" id="PF01408">
    <property type="entry name" value="GFO_IDH_MocA"/>
    <property type="match status" value="1"/>
</dbReference>
<dbReference type="GO" id="GO:0000166">
    <property type="term" value="F:nucleotide binding"/>
    <property type="evidence" value="ECO:0007669"/>
    <property type="project" value="InterPro"/>
</dbReference>
<evidence type="ECO:0000259" key="2">
    <source>
        <dbReference type="Pfam" id="PF01408"/>
    </source>
</evidence>
<sequence>MTDRVLRAGILGAGTIATASGGFLPGMNLIPELVATVAIADPVADRAALVARDHGIPHAFASLDEMLERTDLDLVVNLTPIPLHYATSKRILEAGKHLVLEKPLASTLEEADELVGIATAKNLKCVVAPPNLLYQNRVEAKRLIAEGAIGKPCFARVRGSHGGPAAGAWPLDPTWFYQKGSGPLLDMGVYGIHDITGLLGPARRVVAFSGITEPVRRVRAGPFAELEIEVTADDNTLMMLDFGGSTFAVVDGSYNVNAARSPHVEIFGRAGTLNLYNYHSNPALPPLELYRLGAAPAEDGWTLPRPDPAEGDLDHQWQTLKRAILVKHLAECVRDGAQPVLSAEHARHALEIMVRCSDSARTGAAVELRTTF</sequence>
<dbReference type="OrthoDB" id="9792935at2"/>
<evidence type="ECO:0000259" key="3">
    <source>
        <dbReference type="Pfam" id="PF22725"/>
    </source>
</evidence>
<name>A0A0A0D6W5_9PROT</name>